<dbReference type="PANTHER" id="PTHR33240">
    <property type="entry name" value="OS08G0508500 PROTEIN"/>
    <property type="match status" value="1"/>
</dbReference>
<dbReference type="AlphaFoldDB" id="A0ABD1UHT8"/>
<sequence length="117" mass="13426">MGESQHLEGLRRQRRKLTREAHTSYQVLSNAIAKSDEEKFSFSEEDASNELQPHSDVLIITMPVSEINIHRTLVDDGSSVNVLYLRTFRQMEIEVRHVRPFAKPLQGFTGDYVNPKG</sequence>
<organism evidence="1 2">
    <name type="scientific">Abeliophyllum distichum</name>
    <dbReference type="NCBI Taxonomy" id="126358"/>
    <lineage>
        <taxon>Eukaryota</taxon>
        <taxon>Viridiplantae</taxon>
        <taxon>Streptophyta</taxon>
        <taxon>Embryophyta</taxon>
        <taxon>Tracheophyta</taxon>
        <taxon>Spermatophyta</taxon>
        <taxon>Magnoliopsida</taxon>
        <taxon>eudicotyledons</taxon>
        <taxon>Gunneridae</taxon>
        <taxon>Pentapetalae</taxon>
        <taxon>asterids</taxon>
        <taxon>lamiids</taxon>
        <taxon>Lamiales</taxon>
        <taxon>Oleaceae</taxon>
        <taxon>Forsythieae</taxon>
        <taxon>Abeliophyllum</taxon>
    </lineage>
</organism>
<comment type="caution">
    <text evidence="1">The sequence shown here is derived from an EMBL/GenBank/DDBJ whole genome shotgun (WGS) entry which is preliminary data.</text>
</comment>
<dbReference type="PANTHER" id="PTHR33240:SF15">
    <property type="entry name" value="GAG-PRO-LIKE PROTEIN"/>
    <property type="match status" value="1"/>
</dbReference>
<accession>A0ABD1UHT8</accession>
<evidence type="ECO:0000313" key="2">
    <source>
        <dbReference type="Proteomes" id="UP001604336"/>
    </source>
</evidence>
<name>A0ABD1UHT8_9LAMI</name>
<dbReference type="Proteomes" id="UP001604336">
    <property type="component" value="Unassembled WGS sequence"/>
</dbReference>
<dbReference type="EMBL" id="JBFOLK010000003">
    <property type="protein sequence ID" value="KAL2524608.1"/>
    <property type="molecule type" value="Genomic_DNA"/>
</dbReference>
<proteinExistence type="predicted"/>
<gene>
    <name evidence="1" type="ORF">Adt_09662</name>
</gene>
<protein>
    <submittedName>
        <fullName evidence="1">Ribonuclease H</fullName>
    </submittedName>
</protein>
<keyword evidence="2" id="KW-1185">Reference proteome</keyword>
<reference evidence="2" key="1">
    <citation type="submission" date="2024-07" db="EMBL/GenBank/DDBJ databases">
        <title>Two chromosome-level genome assemblies of Korean endemic species Abeliophyllum distichum and Forsythia ovata (Oleaceae).</title>
        <authorList>
            <person name="Jang H."/>
        </authorList>
    </citation>
    <scope>NUCLEOTIDE SEQUENCE [LARGE SCALE GENOMIC DNA]</scope>
</reference>
<evidence type="ECO:0000313" key="1">
    <source>
        <dbReference type="EMBL" id="KAL2524608.1"/>
    </source>
</evidence>